<accession>A0A2P2NT50</accession>
<organism evidence="1">
    <name type="scientific">Rhizophora mucronata</name>
    <name type="common">Asiatic mangrove</name>
    <dbReference type="NCBI Taxonomy" id="61149"/>
    <lineage>
        <taxon>Eukaryota</taxon>
        <taxon>Viridiplantae</taxon>
        <taxon>Streptophyta</taxon>
        <taxon>Embryophyta</taxon>
        <taxon>Tracheophyta</taxon>
        <taxon>Spermatophyta</taxon>
        <taxon>Magnoliopsida</taxon>
        <taxon>eudicotyledons</taxon>
        <taxon>Gunneridae</taxon>
        <taxon>Pentapetalae</taxon>
        <taxon>rosids</taxon>
        <taxon>fabids</taxon>
        <taxon>Malpighiales</taxon>
        <taxon>Rhizophoraceae</taxon>
        <taxon>Rhizophora</taxon>
    </lineage>
</organism>
<reference evidence="1" key="1">
    <citation type="submission" date="2018-02" db="EMBL/GenBank/DDBJ databases">
        <title>Rhizophora mucronata_Transcriptome.</title>
        <authorList>
            <person name="Meera S.P."/>
            <person name="Sreeshan A."/>
            <person name="Augustine A."/>
        </authorList>
    </citation>
    <scope>NUCLEOTIDE SEQUENCE</scope>
    <source>
        <tissue evidence="1">Leaf</tissue>
    </source>
</reference>
<protein>
    <submittedName>
        <fullName evidence="1">Uncharacterized protein</fullName>
    </submittedName>
</protein>
<dbReference type="EMBL" id="GGEC01065116">
    <property type="protein sequence ID" value="MBX45600.1"/>
    <property type="molecule type" value="Transcribed_RNA"/>
</dbReference>
<dbReference type="AlphaFoldDB" id="A0A2P2NT50"/>
<proteinExistence type="predicted"/>
<evidence type="ECO:0000313" key="1">
    <source>
        <dbReference type="EMBL" id="MBX45600.1"/>
    </source>
</evidence>
<sequence>MYFEASLHVCASSKRLQSMLTSIFPVPQHPLVASSKPY</sequence>
<name>A0A2P2NT50_RHIMU</name>